<reference evidence="3" key="1">
    <citation type="submission" date="2021-01" db="EMBL/GenBank/DDBJ databases">
        <authorList>
            <person name="Corre E."/>
            <person name="Pelletier E."/>
            <person name="Niang G."/>
            <person name="Scheremetjew M."/>
            <person name="Finn R."/>
            <person name="Kale V."/>
            <person name="Holt S."/>
            <person name="Cochrane G."/>
            <person name="Meng A."/>
            <person name="Brown T."/>
            <person name="Cohen L."/>
        </authorList>
    </citation>
    <scope>NUCLEOTIDE SEQUENCE</scope>
    <source>
        <strain evidence="3">NY070348D</strain>
    </source>
</reference>
<keyword evidence="2" id="KW-1133">Transmembrane helix</keyword>
<feature type="transmembrane region" description="Helical" evidence="2">
    <location>
        <begin position="125"/>
        <end position="142"/>
    </location>
</feature>
<evidence type="ECO:0000256" key="1">
    <source>
        <dbReference type="SAM" id="MobiDB-lite"/>
    </source>
</evidence>
<evidence type="ECO:0000256" key="2">
    <source>
        <dbReference type="SAM" id="Phobius"/>
    </source>
</evidence>
<feature type="region of interest" description="Disordered" evidence="1">
    <location>
        <begin position="1"/>
        <end position="82"/>
    </location>
</feature>
<keyword evidence="2" id="KW-0812">Transmembrane</keyword>
<organism evidence="3">
    <name type="scientific">Mucochytrium quahogii</name>
    <dbReference type="NCBI Taxonomy" id="96639"/>
    <lineage>
        <taxon>Eukaryota</taxon>
        <taxon>Sar</taxon>
        <taxon>Stramenopiles</taxon>
        <taxon>Bigyra</taxon>
        <taxon>Labyrinthulomycetes</taxon>
        <taxon>Thraustochytrida</taxon>
        <taxon>Thraustochytriidae</taxon>
        <taxon>Mucochytrium</taxon>
    </lineage>
</organism>
<name>A0A7S2RMZ7_9STRA</name>
<gene>
    <name evidence="3" type="ORF">QSP1433_LOCUS5200</name>
</gene>
<protein>
    <submittedName>
        <fullName evidence="3">Uncharacterized protein</fullName>
    </submittedName>
</protein>
<accession>A0A7S2RMZ7</accession>
<feature type="compositionally biased region" description="Basic residues" evidence="1">
    <location>
        <begin position="42"/>
        <end position="51"/>
    </location>
</feature>
<keyword evidence="2" id="KW-0472">Membrane</keyword>
<evidence type="ECO:0000313" key="3">
    <source>
        <dbReference type="EMBL" id="CAD9675784.1"/>
    </source>
</evidence>
<feature type="transmembrane region" description="Helical" evidence="2">
    <location>
        <begin position="154"/>
        <end position="172"/>
    </location>
</feature>
<feature type="transmembrane region" description="Helical" evidence="2">
    <location>
        <begin position="179"/>
        <end position="200"/>
    </location>
</feature>
<dbReference type="EMBL" id="HBHK01008382">
    <property type="protein sequence ID" value="CAD9675784.1"/>
    <property type="molecule type" value="Transcribed_RNA"/>
</dbReference>
<feature type="compositionally biased region" description="Basic residues" evidence="1">
    <location>
        <begin position="10"/>
        <end position="35"/>
    </location>
</feature>
<proteinExistence type="predicted"/>
<sequence>MARAVAKTPTKGRSKSPPKTRSRTAKKAAPTKKRSPTPAKAPARRTASKKKQQSDTESEDSAPVKTRTTTTRRKTTKVEADDEAPTKLATRVIYAFLFVVGLLTLLQPEKAGAFIHKGSRGGETFCRLLGLALVALSLQMIAITRGHHEVQKRALQYGMFTWVLFPVLAFHLKQENKNTFANLELVVIPSIIALALSLWACYFS</sequence>
<dbReference type="AlphaFoldDB" id="A0A7S2RMZ7"/>